<keyword evidence="6 8" id="KW-0472">Membrane</keyword>
<evidence type="ECO:0000256" key="2">
    <source>
        <dbReference type="ARBA" id="ARBA00022448"/>
    </source>
</evidence>
<comment type="caution">
    <text evidence="11">The sequence shown here is derived from an EMBL/GenBank/DDBJ whole genome shotgun (WGS) entry which is preliminary data.</text>
</comment>
<keyword evidence="4 8" id="KW-0812">Transmembrane</keyword>
<dbReference type="Pfam" id="PF13193">
    <property type="entry name" value="AMP-binding_C"/>
    <property type="match status" value="1"/>
</dbReference>
<gene>
    <name evidence="11" type="ORF">CFD26_107344</name>
</gene>
<feature type="transmembrane region" description="Helical" evidence="8">
    <location>
        <begin position="451"/>
        <end position="472"/>
    </location>
</feature>
<protein>
    <recommendedName>
        <fullName evidence="13">Phosphate transporter</fullName>
    </recommendedName>
</protein>
<keyword evidence="5 8" id="KW-1133">Transmembrane helix</keyword>
<evidence type="ECO:0000256" key="6">
    <source>
        <dbReference type="ARBA" id="ARBA00023136"/>
    </source>
</evidence>
<dbReference type="SUPFAM" id="SSF56801">
    <property type="entry name" value="Acetyl-CoA synthetase-like"/>
    <property type="match status" value="1"/>
</dbReference>
<evidence type="ECO:0000256" key="4">
    <source>
        <dbReference type="ARBA" id="ARBA00022692"/>
    </source>
</evidence>
<dbReference type="STRING" id="1245748.A0A3R7M207"/>
<feature type="transmembrane region" description="Helical" evidence="8">
    <location>
        <begin position="7"/>
        <end position="25"/>
    </location>
</feature>
<evidence type="ECO:0000256" key="8">
    <source>
        <dbReference type="SAM" id="Phobius"/>
    </source>
</evidence>
<accession>A0A3R7M207</accession>
<feature type="domain" description="AMP-dependent synthetase/ligase" evidence="9">
    <location>
        <begin position="601"/>
        <end position="966"/>
    </location>
</feature>
<evidence type="ECO:0008006" key="13">
    <source>
        <dbReference type="Google" id="ProtNLM"/>
    </source>
</evidence>
<dbReference type="OrthoDB" id="260807at2759"/>
<evidence type="ECO:0000313" key="11">
    <source>
        <dbReference type="EMBL" id="RLM00093.1"/>
    </source>
</evidence>
<feature type="transmembrane region" description="Helical" evidence="8">
    <location>
        <begin position="188"/>
        <end position="209"/>
    </location>
</feature>
<feature type="transmembrane region" description="Helical" evidence="8">
    <location>
        <begin position="493"/>
        <end position="520"/>
    </location>
</feature>
<feature type="compositionally biased region" description="Polar residues" evidence="7">
    <location>
        <begin position="302"/>
        <end position="315"/>
    </location>
</feature>
<keyword evidence="12" id="KW-1185">Reference proteome</keyword>
<keyword evidence="3" id="KW-0592">Phosphate transport</keyword>
<feature type="region of interest" description="Disordered" evidence="7">
    <location>
        <begin position="294"/>
        <end position="321"/>
    </location>
</feature>
<feature type="transmembrane region" description="Helical" evidence="8">
    <location>
        <begin position="85"/>
        <end position="111"/>
    </location>
</feature>
<dbReference type="InterPro" id="IPR025110">
    <property type="entry name" value="AMP-bd_C"/>
</dbReference>
<evidence type="ECO:0000259" key="10">
    <source>
        <dbReference type="Pfam" id="PF13193"/>
    </source>
</evidence>
<dbReference type="Pfam" id="PF00501">
    <property type="entry name" value="AMP-binding"/>
    <property type="match status" value="1"/>
</dbReference>
<feature type="transmembrane region" description="Helical" evidence="8">
    <location>
        <begin position="221"/>
        <end position="244"/>
    </location>
</feature>
<evidence type="ECO:0000256" key="1">
    <source>
        <dbReference type="ARBA" id="ARBA00004141"/>
    </source>
</evidence>
<feature type="transmembrane region" description="Helical" evidence="8">
    <location>
        <begin position="45"/>
        <end position="64"/>
    </location>
</feature>
<feature type="transmembrane region" description="Helical" evidence="8">
    <location>
        <begin position="117"/>
        <end position="134"/>
    </location>
</feature>
<dbReference type="InterPro" id="IPR001204">
    <property type="entry name" value="Phos_transporter"/>
</dbReference>
<name>A0A3R7M207_9EURO</name>
<dbReference type="PANTHER" id="PTHR11101:SF55">
    <property type="entry name" value="PHOSPHATE TRANSPORTER"/>
    <property type="match status" value="1"/>
</dbReference>
<dbReference type="InterPro" id="IPR045851">
    <property type="entry name" value="AMP-bd_C_sf"/>
</dbReference>
<evidence type="ECO:0000256" key="3">
    <source>
        <dbReference type="ARBA" id="ARBA00022592"/>
    </source>
</evidence>
<dbReference type="CDD" id="cd05911">
    <property type="entry name" value="Firefly_Luc_like"/>
    <property type="match status" value="1"/>
</dbReference>
<feature type="transmembrane region" description="Helical" evidence="8">
    <location>
        <begin position="146"/>
        <end position="168"/>
    </location>
</feature>
<dbReference type="InterPro" id="IPR000873">
    <property type="entry name" value="AMP-dep_synth/lig_dom"/>
</dbReference>
<evidence type="ECO:0000259" key="9">
    <source>
        <dbReference type="Pfam" id="PF00501"/>
    </source>
</evidence>
<dbReference type="AlphaFoldDB" id="A0A3R7M207"/>
<dbReference type="Proteomes" id="UP000215289">
    <property type="component" value="Unassembled WGS sequence"/>
</dbReference>
<comment type="subcellular location">
    <subcellularLocation>
        <location evidence="1">Membrane</location>
        <topology evidence="1">Multi-pass membrane protein</topology>
    </subcellularLocation>
</comment>
<dbReference type="GO" id="GO:0035435">
    <property type="term" value="P:phosphate ion transmembrane transport"/>
    <property type="evidence" value="ECO:0007669"/>
    <property type="project" value="TreeGrafter"/>
</dbReference>
<dbReference type="GO" id="GO:0005315">
    <property type="term" value="F:phosphate transmembrane transporter activity"/>
    <property type="evidence" value="ECO:0007669"/>
    <property type="project" value="InterPro"/>
</dbReference>
<sequence>MAVYHDLDWLFAIGTIFFLVSVWGIGANDVANSYATSVSSRSLTLIQAGILATITEFIGAIALGQQVTSTIRSGVFSITRFLDSPGVLIMAMVVAEVGSSIWLTVCTYFGFPVSTTQSIVGALIGVAIAADLPVHWGWNSQSVSQIAASWGIAPVISAAFGAIIFTSIRLLVHSREDPMKWALRVLPFYYALTAGILALFIVISGGHGIPTPEQLGAGKACGIIIGVFAGVWVISALFFVPYYWRSLVKEDRRLRFWHIPMGPLLWRDNYTLYFPGNPDKGIVPNYYESDLKATEEKGDTDTLGSVTEGQQSTLASPEIEPIKGDANAAENEAQRADAKLAEKHQKELQALDSLPWAHPKRIYATLKLVFTYGITRDVIHHQSKGLDHIHRRAPQFDNKVEHLWTTAQVCSAMIMSISHGANDISNAIGPFTTEYMTWHTGVASAKTDTPIWIKAVGGLGLGVGFWTFGYHIMRSLGNRITKHSPTRGYSMELGAAITVLLASRLGLPVSTTQCITGAVLGVALVNMDLKSINWKQLGKIFLGWVLTLPCAGLISGIIMGMALNVPQWGRTVKMIFEPAERVLLPSVDVISYIFDNAYDANRPIYVDVHNPSRSITCAQARKIVRQLIAGLRAWGVNPGDCVAMHAFNDIYYCMLVLAIVGAGGIYTGTNPSYTPMELAHHFQASDTKFVISEPKILAPVLAAVKERDIPNANVLIFDVLGQEVPAGRRSWNDLFNHGEQDWVAFNDVQRAKETTAARLFSSGTTGLPKAVTITHHNLVAQHELVFEVHPRPYQASRIVAIPIFHVAAATSTHFGALKSGHTIYMMRRFDLQTYLVANERYQITDLAIVPPIAIAILMSPFSRTRPFLHSIKTVSCGAAPLNKEVQARFRTLLKKDIPFTQVWGMTETCCIATMFPYPEPDDTGSVGRLVPNLEAKLIDDTGTNISAFGVRGELCVRGPTVTPGYYQNRTANAEAFDAGGWFKTGDVAYCDGRTRKWYIVDRKKELIKVRGFQVAPPELEAVLLGHPGIIDAAVIGVVFPGGDTEWPRAYVVRRPGGEGEELTEEEVRRYLGERLAKYKALTGGVKFVDAIAKNPSGKILKGVLREDSKRDIEAGLRPKL</sequence>
<dbReference type="Gene3D" id="3.40.50.12780">
    <property type="entry name" value="N-terminal domain of ligase-like"/>
    <property type="match status" value="1"/>
</dbReference>
<organism evidence="11 12">
    <name type="scientific">Aspergillus turcosus</name>
    <dbReference type="NCBI Taxonomy" id="1245748"/>
    <lineage>
        <taxon>Eukaryota</taxon>
        <taxon>Fungi</taxon>
        <taxon>Dikarya</taxon>
        <taxon>Ascomycota</taxon>
        <taxon>Pezizomycotina</taxon>
        <taxon>Eurotiomycetes</taxon>
        <taxon>Eurotiomycetidae</taxon>
        <taxon>Eurotiales</taxon>
        <taxon>Aspergillaceae</taxon>
        <taxon>Aspergillus</taxon>
        <taxon>Aspergillus subgen. Fumigati</taxon>
    </lineage>
</organism>
<dbReference type="Pfam" id="PF01384">
    <property type="entry name" value="PHO4"/>
    <property type="match status" value="1"/>
</dbReference>
<feature type="transmembrane region" description="Helical" evidence="8">
    <location>
        <begin position="540"/>
        <end position="565"/>
    </location>
</feature>
<dbReference type="GO" id="GO:0016020">
    <property type="term" value="C:membrane"/>
    <property type="evidence" value="ECO:0007669"/>
    <property type="project" value="UniProtKB-SubCell"/>
</dbReference>
<dbReference type="EMBL" id="NIDN02000020">
    <property type="protein sequence ID" value="RLM00093.1"/>
    <property type="molecule type" value="Genomic_DNA"/>
</dbReference>
<feature type="domain" description="AMP-binding enzyme C-terminal" evidence="10">
    <location>
        <begin position="1018"/>
        <end position="1098"/>
    </location>
</feature>
<dbReference type="InterPro" id="IPR042099">
    <property type="entry name" value="ANL_N_sf"/>
</dbReference>
<evidence type="ECO:0000256" key="7">
    <source>
        <dbReference type="SAM" id="MobiDB-lite"/>
    </source>
</evidence>
<evidence type="ECO:0000256" key="5">
    <source>
        <dbReference type="ARBA" id="ARBA00022989"/>
    </source>
</evidence>
<keyword evidence="2" id="KW-0813">Transport</keyword>
<dbReference type="PANTHER" id="PTHR11101">
    <property type="entry name" value="PHOSPHATE TRANSPORTER"/>
    <property type="match status" value="1"/>
</dbReference>
<evidence type="ECO:0000313" key="12">
    <source>
        <dbReference type="Proteomes" id="UP000215289"/>
    </source>
</evidence>
<proteinExistence type="predicted"/>
<dbReference type="Gene3D" id="3.30.300.30">
    <property type="match status" value="1"/>
</dbReference>
<reference evidence="11 12" key="1">
    <citation type="submission" date="2018-08" db="EMBL/GenBank/DDBJ databases">
        <title>Draft genome sequences of two Aspergillus turcosus clinical strains isolated from bronchoalveolar lavage fluid: one azole-susceptible and the other azole-resistant.</title>
        <authorList>
            <person name="Parent-Michaud M."/>
            <person name="Dufresne P.J."/>
            <person name="Fournier E."/>
            <person name="Martineau C."/>
            <person name="Moreira S."/>
            <person name="Perkins V."/>
            <person name="De Repentigny L."/>
            <person name="Dufresne S.F."/>
        </authorList>
    </citation>
    <scope>NUCLEOTIDE SEQUENCE [LARGE SCALE GENOMIC DNA]</scope>
    <source>
        <strain evidence="11">HMR AF 1038</strain>
    </source>
</reference>